<dbReference type="PANTHER" id="PTHR21437">
    <property type="entry name" value="WIDE AWAKE"/>
    <property type="match status" value="1"/>
</dbReference>
<dbReference type="PANTHER" id="PTHR21437:SF1">
    <property type="entry name" value="WIDE AWAKE"/>
    <property type="match status" value="1"/>
</dbReference>
<gene>
    <name evidence="3" type="ORF">J437_LFUL011444</name>
</gene>
<protein>
    <recommendedName>
        <fullName evidence="2">Ras-associating domain-containing protein</fullName>
    </recommendedName>
</protein>
<keyword evidence="4" id="KW-1185">Reference proteome</keyword>
<dbReference type="InterPro" id="IPR013783">
    <property type="entry name" value="Ig-like_fold"/>
</dbReference>
<dbReference type="SMART" id="SM00060">
    <property type="entry name" value="FN3"/>
    <property type="match status" value="1"/>
</dbReference>
<feature type="region of interest" description="Disordered" evidence="1">
    <location>
        <begin position="705"/>
        <end position="740"/>
    </location>
</feature>
<dbReference type="PROSITE" id="PS50200">
    <property type="entry name" value="RA"/>
    <property type="match status" value="1"/>
</dbReference>
<dbReference type="GO" id="GO:0005819">
    <property type="term" value="C:spindle"/>
    <property type="evidence" value="ECO:0007669"/>
    <property type="project" value="TreeGrafter"/>
</dbReference>
<dbReference type="Gene3D" id="2.60.40.10">
    <property type="entry name" value="Immunoglobulins"/>
    <property type="match status" value="1"/>
</dbReference>
<dbReference type="CDD" id="cd17117">
    <property type="entry name" value="RA_ANKFN1_like"/>
    <property type="match status" value="1"/>
</dbReference>
<feature type="region of interest" description="Disordered" evidence="1">
    <location>
        <begin position="357"/>
        <end position="409"/>
    </location>
</feature>
<organism evidence="3 4">
    <name type="scientific">Ladona fulva</name>
    <name type="common">Scarce chaser dragonfly</name>
    <name type="synonym">Libellula fulva</name>
    <dbReference type="NCBI Taxonomy" id="123851"/>
    <lineage>
        <taxon>Eukaryota</taxon>
        <taxon>Metazoa</taxon>
        <taxon>Ecdysozoa</taxon>
        <taxon>Arthropoda</taxon>
        <taxon>Hexapoda</taxon>
        <taxon>Insecta</taxon>
        <taxon>Pterygota</taxon>
        <taxon>Palaeoptera</taxon>
        <taxon>Odonata</taxon>
        <taxon>Epiprocta</taxon>
        <taxon>Anisoptera</taxon>
        <taxon>Libelluloidea</taxon>
        <taxon>Libellulidae</taxon>
        <taxon>Ladona</taxon>
    </lineage>
</organism>
<proteinExistence type="predicted"/>
<evidence type="ECO:0000313" key="4">
    <source>
        <dbReference type="Proteomes" id="UP000792457"/>
    </source>
</evidence>
<feature type="region of interest" description="Disordered" evidence="1">
    <location>
        <begin position="530"/>
        <end position="562"/>
    </location>
</feature>
<dbReference type="SUPFAM" id="SSF49265">
    <property type="entry name" value="Fibronectin type III"/>
    <property type="match status" value="1"/>
</dbReference>
<feature type="region of interest" description="Disordered" evidence="1">
    <location>
        <begin position="126"/>
        <end position="148"/>
    </location>
</feature>
<dbReference type="InterPro" id="IPR000159">
    <property type="entry name" value="RA_dom"/>
</dbReference>
<dbReference type="EMBL" id="KZ308674">
    <property type="protein sequence ID" value="KAG8232951.1"/>
    <property type="molecule type" value="Genomic_DNA"/>
</dbReference>
<feature type="region of interest" description="Disordered" evidence="1">
    <location>
        <begin position="909"/>
        <end position="1197"/>
    </location>
</feature>
<reference evidence="3" key="2">
    <citation type="submission" date="2017-10" db="EMBL/GenBank/DDBJ databases">
        <title>Ladona fulva Genome sequencing and assembly.</title>
        <authorList>
            <person name="Murali S."/>
            <person name="Richards S."/>
            <person name="Bandaranaike D."/>
            <person name="Bellair M."/>
            <person name="Blankenburg K."/>
            <person name="Chao H."/>
            <person name="Dinh H."/>
            <person name="Doddapaneni H."/>
            <person name="Dugan-Rocha S."/>
            <person name="Elkadiri S."/>
            <person name="Gnanaolivu R."/>
            <person name="Hernandez B."/>
            <person name="Skinner E."/>
            <person name="Javaid M."/>
            <person name="Lee S."/>
            <person name="Li M."/>
            <person name="Ming W."/>
            <person name="Munidasa M."/>
            <person name="Muniz J."/>
            <person name="Nguyen L."/>
            <person name="Hughes D."/>
            <person name="Osuji N."/>
            <person name="Pu L.-L."/>
            <person name="Puazo M."/>
            <person name="Qu C."/>
            <person name="Quiroz J."/>
            <person name="Raj R."/>
            <person name="Weissenberger G."/>
            <person name="Xin Y."/>
            <person name="Zou X."/>
            <person name="Han Y."/>
            <person name="Worley K."/>
            <person name="Muzny D."/>
            <person name="Gibbs R."/>
        </authorList>
    </citation>
    <scope>NUCLEOTIDE SEQUENCE</scope>
    <source>
        <strain evidence="3">Sampled in the wild</strain>
    </source>
</reference>
<feature type="compositionally biased region" description="Polar residues" evidence="1">
    <location>
        <begin position="1106"/>
        <end position="1115"/>
    </location>
</feature>
<feature type="domain" description="Ras-associating" evidence="2">
    <location>
        <begin position="1234"/>
        <end position="1336"/>
    </location>
</feature>
<dbReference type="GO" id="GO:0061172">
    <property type="term" value="P:regulation of establishment of bipolar cell polarity"/>
    <property type="evidence" value="ECO:0007669"/>
    <property type="project" value="TreeGrafter"/>
</dbReference>
<dbReference type="InterPro" id="IPR039269">
    <property type="entry name" value="ANKFN1"/>
</dbReference>
<dbReference type="InterPro" id="IPR003961">
    <property type="entry name" value="FN3_dom"/>
</dbReference>
<feature type="compositionally biased region" description="Acidic residues" evidence="1">
    <location>
        <begin position="720"/>
        <end position="740"/>
    </location>
</feature>
<sequence length="1351" mass="145041">MEFLSDGLSRTKAGKKKVDKLNKINIHLHALFAAVEHGHVEKARTILESTDVDVNRKSKLYDSQEALRTHLRHLLHEAETRIEALGGTLLIDPLDSHLHHHHRHGLHSASNTPAVAHGHQHYSYHHQNHHHTHHHHHNQQYTSEINQSGGGDKQLLLWERRAKGIKKMLLGFDQARPPDEPFLVAVDVTGTNSVAVRFQEPENQDSAICTKFKVEWSCTEDFSVLTGEREVLRGVGGGTTGSGGIISGNGVRGGTRQHSGTSYVGGIGGFGTGEADGRLASRWPLECHVTDLCQGRRYFFRVACGNLKGFGPFKISNPPSVVPSSWRDVDSRRPRLAGRLQMLEDLFAQVRSSRPEHASEIKGLEPSSLSTAVGSGGSGGASGGSGGSGSGGGGETPLPSRRNHRKKTTTSIKQLFTAASKFQKNLRRGVYLACLLYHEDKVLVTNEDFLPVIEVDEAYPTSIYADFHWLMKGTLVFSAVNNIRSPKAVSSGLNARWVPLSKVLQKQRLQLISPPGSLLQYNSNISPFPSSGVAAPPSSSTSSISSSGTTASSTSSSSNPSSSGYSSLCSATLHSSQQQHYQVLSQVTSSSIGSGSTSSNLPLEGPNVGDMLMASMQEQIAYHQSCGVRLGRGLYLAYLKMRSSVDLIQVLVPMKTPNILPHCKIRDNPHVSAEEWAWLKRHAVRHKNGKRQRRWLFSPDIIDPLKSQEDESSDSREIGVEDGESETIDDEGDADDEEGTETQRAFIQLVSATARRLLAYVEVGAEDALSHRLWDAEVVEASNEVSLLIVVPPAESSCAAPGQKDALLRRPDLLPLPVQAFEVAHLSAYQKEFICRYARLSSILETDTILAQHSHREAFSSAEVSVAKERLAQLTALSGQLNLAWQGARWLMDVLTFARDRGSSAAGIPLHKLLQPPTPMLSQPTLSVLPPRRASSGGGDTGSSSRGSPMDSDGVGSGNSGAGLLFLQLPKGDSMTGSNQGLSKVKVSKKTGTAPAPTVPRWMPGGGGLCGEHSKSEQQLHAPTSQDSPNASPASTTSEIGTRLPPSRSEDQLHGRGRKASSSGAGSLGGGHIGVGMSDQDNWTGPGLRAHSDSTLPLVRRAGRRGTSNGTSQGFQHLRPGNHRPYGSLLGVSDVGTDVEKSRGAASGSEETVSLGSDGCCGRGGLDGEDPVGGSKAGEAGCDGSENSISSDPPIGEDFRADTGDIVDLGELDDDIDCEEEDDVVSGRSALDEGGSELQVYAAYETGLAPGTSVRLHVTRETTAREVVDLVVQQLSMAAVLKGKSGPVYAGAQRLRSFCLVAVIGARERCLRDDFRPLMLQNPWRRGRLYVRMRHDLLAAIQHSSRHSAYL</sequence>
<accession>A0A8K0KD65</accession>
<feature type="compositionally biased region" description="Basic and acidic residues" evidence="1">
    <location>
        <begin position="706"/>
        <end position="719"/>
    </location>
</feature>
<feature type="compositionally biased region" description="Basic residues" evidence="1">
    <location>
        <begin position="126"/>
        <end position="138"/>
    </location>
</feature>
<dbReference type="Proteomes" id="UP000792457">
    <property type="component" value="Unassembled WGS sequence"/>
</dbReference>
<feature type="compositionally biased region" description="Polar residues" evidence="1">
    <location>
        <begin position="1019"/>
        <end position="1040"/>
    </location>
</feature>
<dbReference type="GO" id="GO:0000132">
    <property type="term" value="P:establishment of mitotic spindle orientation"/>
    <property type="evidence" value="ECO:0007669"/>
    <property type="project" value="TreeGrafter"/>
</dbReference>
<evidence type="ECO:0000313" key="3">
    <source>
        <dbReference type="EMBL" id="KAG8232951.1"/>
    </source>
</evidence>
<evidence type="ECO:0000256" key="1">
    <source>
        <dbReference type="SAM" id="MobiDB-lite"/>
    </source>
</evidence>
<dbReference type="GO" id="GO:0007165">
    <property type="term" value="P:signal transduction"/>
    <property type="evidence" value="ECO:0007669"/>
    <property type="project" value="InterPro"/>
</dbReference>
<dbReference type="InterPro" id="IPR036116">
    <property type="entry name" value="FN3_sf"/>
</dbReference>
<feature type="compositionally biased region" description="Gly residues" evidence="1">
    <location>
        <begin position="374"/>
        <end position="395"/>
    </location>
</feature>
<dbReference type="SMART" id="SM00314">
    <property type="entry name" value="RA"/>
    <property type="match status" value="1"/>
</dbReference>
<dbReference type="OrthoDB" id="2428204at2759"/>
<evidence type="ECO:0000259" key="2">
    <source>
        <dbReference type="PROSITE" id="PS50200"/>
    </source>
</evidence>
<comment type="caution">
    <text evidence="3">The sequence shown here is derived from an EMBL/GenBank/DDBJ whole genome shotgun (WGS) entry which is preliminary data.</text>
</comment>
<reference evidence="3" key="1">
    <citation type="submission" date="2013-04" db="EMBL/GenBank/DDBJ databases">
        <authorList>
            <person name="Qu J."/>
            <person name="Murali S.C."/>
            <person name="Bandaranaike D."/>
            <person name="Bellair M."/>
            <person name="Blankenburg K."/>
            <person name="Chao H."/>
            <person name="Dinh H."/>
            <person name="Doddapaneni H."/>
            <person name="Downs B."/>
            <person name="Dugan-Rocha S."/>
            <person name="Elkadiri S."/>
            <person name="Gnanaolivu R.D."/>
            <person name="Hernandez B."/>
            <person name="Javaid M."/>
            <person name="Jayaseelan J.C."/>
            <person name="Lee S."/>
            <person name="Li M."/>
            <person name="Ming W."/>
            <person name="Munidasa M."/>
            <person name="Muniz J."/>
            <person name="Nguyen L."/>
            <person name="Ongeri F."/>
            <person name="Osuji N."/>
            <person name="Pu L.-L."/>
            <person name="Puazo M."/>
            <person name="Qu C."/>
            <person name="Quiroz J."/>
            <person name="Raj R."/>
            <person name="Weissenberger G."/>
            <person name="Xin Y."/>
            <person name="Zou X."/>
            <person name="Han Y."/>
            <person name="Richards S."/>
            <person name="Worley K."/>
            <person name="Muzny D."/>
            <person name="Gibbs R."/>
        </authorList>
    </citation>
    <scope>NUCLEOTIDE SEQUENCE</scope>
    <source>
        <strain evidence="3">Sampled in the wild</strain>
    </source>
</reference>
<name>A0A8K0KD65_LADFU</name>